<keyword evidence="1" id="KW-1133">Transmembrane helix</keyword>
<evidence type="ECO:0000313" key="2">
    <source>
        <dbReference type="EMBL" id="SDS92513.1"/>
    </source>
</evidence>
<accession>A0A1H1W602</accession>
<evidence type="ECO:0000313" key="3">
    <source>
        <dbReference type="Proteomes" id="UP000199092"/>
    </source>
</evidence>
<feature type="transmembrane region" description="Helical" evidence="1">
    <location>
        <begin position="12"/>
        <end position="40"/>
    </location>
</feature>
<gene>
    <name evidence="2" type="ORF">SAMN04488543_2655</name>
</gene>
<reference evidence="2 3" key="1">
    <citation type="submission" date="2016-10" db="EMBL/GenBank/DDBJ databases">
        <authorList>
            <person name="de Groot N.N."/>
        </authorList>
    </citation>
    <scope>NUCLEOTIDE SEQUENCE [LARGE SCALE GENOMIC DNA]</scope>
    <source>
        <strain evidence="2 3">DSM 21741</strain>
    </source>
</reference>
<keyword evidence="1" id="KW-0812">Transmembrane</keyword>
<keyword evidence="1" id="KW-0472">Membrane</keyword>
<organism evidence="2 3">
    <name type="scientific">Friedmanniella luteola</name>
    <dbReference type="NCBI Taxonomy" id="546871"/>
    <lineage>
        <taxon>Bacteria</taxon>
        <taxon>Bacillati</taxon>
        <taxon>Actinomycetota</taxon>
        <taxon>Actinomycetes</taxon>
        <taxon>Propionibacteriales</taxon>
        <taxon>Nocardioidaceae</taxon>
        <taxon>Friedmanniella</taxon>
    </lineage>
</organism>
<evidence type="ECO:0008006" key="4">
    <source>
        <dbReference type="Google" id="ProtNLM"/>
    </source>
</evidence>
<sequence>MSSTQTAVLVGLVLGVVVAFGGFGPFVVVVLFGAVGLVIGRVLEGKLDVRALVSPADRR</sequence>
<evidence type="ECO:0000256" key="1">
    <source>
        <dbReference type="SAM" id="Phobius"/>
    </source>
</evidence>
<dbReference type="EMBL" id="LT629749">
    <property type="protein sequence ID" value="SDS92513.1"/>
    <property type="molecule type" value="Genomic_DNA"/>
</dbReference>
<dbReference type="RefSeq" id="WP_091413383.1">
    <property type="nucleotide sequence ID" value="NZ_LT629749.1"/>
</dbReference>
<dbReference type="STRING" id="546871.SAMN04488543_2655"/>
<dbReference type="Proteomes" id="UP000199092">
    <property type="component" value="Chromosome I"/>
</dbReference>
<name>A0A1H1W602_9ACTN</name>
<proteinExistence type="predicted"/>
<keyword evidence="3" id="KW-1185">Reference proteome</keyword>
<protein>
    <recommendedName>
        <fullName evidence="4">Small integral membrane protein</fullName>
    </recommendedName>
</protein>
<dbReference type="AlphaFoldDB" id="A0A1H1W602"/>